<dbReference type="EMBL" id="BAIQ01000006">
    <property type="protein sequence ID" value="GAE14702.1"/>
    <property type="molecule type" value="Genomic_DNA"/>
</dbReference>
<dbReference type="Proteomes" id="UP000018861">
    <property type="component" value="Unassembled WGS sequence"/>
</dbReference>
<accession>W4P4K0</accession>
<name>W4P4K0_9BACE</name>
<dbReference type="AlphaFoldDB" id="W4P4K0"/>
<evidence type="ECO:0000313" key="2">
    <source>
        <dbReference type="Proteomes" id="UP000018861"/>
    </source>
</evidence>
<gene>
    <name evidence="1" type="ORF">JCM6292_871</name>
</gene>
<comment type="caution">
    <text evidence="1">The sequence shown here is derived from an EMBL/GenBank/DDBJ whole genome shotgun (WGS) entry which is preliminary data.</text>
</comment>
<organism evidence="1 2">
    <name type="scientific">Bacteroides pyogenes JCM 6292</name>
    <dbReference type="NCBI Taxonomy" id="1235809"/>
    <lineage>
        <taxon>Bacteria</taxon>
        <taxon>Pseudomonadati</taxon>
        <taxon>Bacteroidota</taxon>
        <taxon>Bacteroidia</taxon>
        <taxon>Bacteroidales</taxon>
        <taxon>Bacteroidaceae</taxon>
        <taxon>Bacteroides</taxon>
    </lineage>
</organism>
<protein>
    <submittedName>
        <fullName evidence="1">Prephenate and/or arogenate dehydrogenase</fullName>
    </submittedName>
</protein>
<evidence type="ECO:0000313" key="1">
    <source>
        <dbReference type="EMBL" id="GAE14702.1"/>
    </source>
</evidence>
<reference evidence="1 2" key="1">
    <citation type="journal article" date="2014" name="Genome Announc.">
        <title>Draft Genome Sequences of Three Strains of Bacteroides pyogenes Isolated from a Cat and Swine.</title>
        <authorList>
            <person name="Sakamoto M."/>
            <person name="Oshima K."/>
            <person name="Suda W."/>
            <person name="Kitamura K."/>
            <person name="Iida T."/>
            <person name="Hattori M."/>
            <person name="Ohkuma M."/>
        </authorList>
    </citation>
    <scope>NUCLEOTIDE SEQUENCE [LARGE SCALE GENOMIC DNA]</scope>
    <source>
        <strain evidence="1 2">JCM 6292</strain>
    </source>
</reference>
<sequence length="59" mass="7001">MPKLMSEDDYLLQEILFNPRTPGQVENIRLELKRLLEIITNKDAEGMKKYLAKIRQNIK</sequence>
<proteinExistence type="predicted"/>